<evidence type="ECO:0000259" key="2">
    <source>
        <dbReference type="PROSITE" id="PS51278"/>
    </source>
</evidence>
<dbReference type="AlphaFoldDB" id="A0A176K0U8"/>
<comment type="caution">
    <text evidence="3">The sequence shown here is derived from an EMBL/GenBank/DDBJ whole genome shotgun (WGS) entry which is preliminary data.</text>
</comment>
<protein>
    <recommendedName>
        <fullName evidence="2">Glutamine amidotransferase type-2 domain-containing protein</fullName>
    </recommendedName>
</protein>
<dbReference type="Pfam" id="PF13230">
    <property type="entry name" value="GATase_4"/>
    <property type="match status" value="1"/>
</dbReference>
<dbReference type="Gene3D" id="3.60.20.10">
    <property type="entry name" value="Glutamine Phosphoribosylpyrophosphate, subunit 1, domain 1"/>
    <property type="match status" value="1"/>
</dbReference>
<dbReference type="SUPFAM" id="SSF56235">
    <property type="entry name" value="N-terminal nucleophile aminohydrolases (Ntn hydrolases)"/>
    <property type="match status" value="1"/>
</dbReference>
<dbReference type="InterPro" id="IPR026869">
    <property type="entry name" value="EgtC-like"/>
</dbReference>
<dbReference type="PATRIC" id="fig|1453497.3.peg.2005"/>
<evidence type="ECO:0000313" key="4">
    <source>
        <dbReference type="Proteomes" id="UP000077339"/>
    </source>
</evidence>
<proteinExistence type="predicted"/>
<accession>A0A176K0U8</accession>
<evidence type="ECO:0000256" key="1">
    <source>
        <dbReference type="ARBA" id="ARBA00022962"/>
    </source>
</evidence>
<reference evidence="3 4" key="1">
    <citation type="submission" date="2014-02" db="EMBL/GenBank/DDBJ databases">
        <title>Kosmotoga genome sequencing.</title>
        <authorList>
            <person name="Pollo S.M."/>
            <person name="Charchuk R."/>
            <person name="Nesbo C.L."/>
        </authorList>
    </citation>
    <scope>NUCLEOTIDE SEQUENCE [LARGE SCALE GENOMIC DNA]</scope>
    <source>
        <strain evidence="3 4">S304</strain>
    </source>
</reference>
<sequence length="220" mass="25193">MCRMLAVKSETLTDPGLYFLALKRMAEKGLRSPHGDGFGFAYSTGNEYGVFKSLKHIWDYAPPFMEINLGIFHARKASPGYALNLHHVHPFVSEICPKTWLFAHNGTIHGIKTEGIIDSQYFFKIILEELMNNSPESALLEAAKKIENERKFSSLTCILSDLENIWVMKYCAEDTDKLHTLFYMEQEDVKIISSEPIDRYVDGGNIKNLRELNNREVIKI</sequence>
<dbReference type="OrthoDB" id="43592at2"/>
<dbReference type="PANTHER" id="PTHR42824">
    <property type="entry name" value="GLUTAMINE AMIDOTRANSFERASE"/>
    <property type="match status" value="1"/>
</dbReference>
<keyword evidence="4" id="KW-1185">Reference proteome</keyword>
<name>A0A176K0U8_9BACT</name>
<evidence type="ECO:0000313" key="3">
    <source>
        <dbReference type="EMBL" id="OAA30630.1"/>
    </source>
</evidence>
<dbReference type="EMBL" id="JFHK01000008">
    <property type="protein sequence ID" value="OAA30630.1"/>
    <property type="molecule type" value="Genomic_DNA"/>
</dbReference>
<dbReference type="RefSeq" id="WP_068347432.1">
    <property type="nucleotide sequence ID" value="NZ_JFHK01000008.1"/>
</dbReference>
<dbReference type="PANTHER" id="PTHR42824:SF1">
    <property type="entry name" value="GLUTAMINE AMIDOTRANSFERASE YAFJ-RELATED"/>
    <property type="match status" value="1"/>
</dbReference>
<organism evidence="3 4">
    <name type="scientific">Kosmotoga arenicorallina S304</name>
    <dbReference type="NCBI Taxonomy" id="1453497"/>
    <lineage>
        <taxon>Bacteria</taxon>
        <taxon>Thermotogati</taxon>
        <taxon>Thermotogota</taxon>
        <taxon>Thermotogae</taxon>
        <taxon>Kosmotogales</taxon>
        <taxon>Kosmotogaceae</taxon>
        <taxon>Kosmotoga</taxon>
    </lineage>
</organism>
<gene>
    <name evidence="3" type="ORF">AT15_10120</name>
</gene>
<dbReference type="PROSITE" id="PS51278">
    <property type="entry name" value="GATASE_TYPE_2"/>
    <property type="match status" value="1"/>
</dbReference>
<dbReference type="Proteomes" id="UP000077339">
    <property type="component" value="Unassembled WGS sequence"/>
</dbReference>
<dbReference type="InterPro" id="IPR029055">
    <property type="entry name" value="Ntn_hydrolases_N"/>
</dbReference>
<feature type="domain" description="Glutamine amidotransferase type-2" evidence="2">
    <location>
        <begin position="2"/>
        <end position="220"/>
    </location>
</feature>
<dbReference type="InterPro" id="IPR017932">
    <property type="entry name" value="GATase_2_dom"/>
</dbReference>
<keyword evidence="1" id="KW-0315">Glutamine amidotransferase</keyword>